<keyword evidence="3 6" id="KW-0812">Transmembrane</keyword>
<dbReference type="InterPro" id="IPR001123">
    <property type="entry name" value="LeuE-type"/>
</dbReference>
<protein>
    <submittedName>
        <fullName evidence="7">LysE/ArgO family amino acid transporter</fullName>
    </submittedName>
</protein>
<evidence type="ECO:0000313" key="7">
    <source>
        <dbReference type="EMBL" id="MDR5691120.1"/>
    </source>
</evidence>
<evidence type="ECO:0000256" key="3">
    <source>
        <dbReference type="ARBA" id="ARBA00022692"/>
    </source>
</evidence>
<dbReference type="EMBL" id="JAVKGS010000001">
    <property type="protein sequence ID" value="MDR5691120.1"/>
    <property type="molecule type" value="Genomic_DNA"/>
</dbReference>
<feature type="transmembrane region" description="Helical" evidence="6">
    <location>
        <begin position="68"/>
        <end position="87"/>
    </location>
</feature>
<feature type="transmembrane region" description="Helical" evidence="6">
    <location>
        <begin position="221"/>
        <end position="242"/>
    </location>
</feature>
<accession>A0ABU1FH92</accession>
<keyword evidence="4 6" id="KW-1133">Transmembrane helix</keyword>
<keyword evidence="8" id="KW-1185">Reference proteome</keyword>
<organism evidence="7 8">
    <name type="scientific">Agromyces indicus</name>
    <dbReference type="NCBI Taxonomy" id="758919"/>
    <lineage>
        <taxon>Bacteria</taxon>
        <taxon>Bacillati</taxon>
        <taxon>Actinomycetota</taxon>
        <taxon>Actinomycetes</taxon>
        <taxon>Micrococcales</taxon>
        <taxon>Microbacteriaceae</taxon>
        <taxon>Agromyces</taxon>
    </lineage>
</organism>
<reference evidence="8" key="1">
    <citation type="submission" date="2023-07" db="EMBL/GenBank/DDBJ databases">
        <title>Description of three actinobacteria isolated from air of manufacturing shop in a pharmaceutical factory.</title>
        <authorList>
            <person name="Zhang D.-F."/>
        </authorList>
    </citation>
    <scope>NUCLEOTIDE SEQUENCE [LARGE SCALE GENOMIC DNA]</scope>
    <source>
        <strain evidence="8">CCTCC AB 2011122</strain>
    </source>
</reference>
<evidence type="ECO:0000256" key="2">
    <source>
        <dbReference type="ARBA" id="ARBA00022475"/>
    </source>
</evidence>
<comment type="caution">
    <text evidence="7">The sequence shown here is derived from an EMBL/GenBank/DDBJ whole genome shotgun (WGS) entry which is preliminary data.</text>
</comment>
<dbReference type="Proteomes" id="UP001260072">
    <property type="component" value="Unassembled WGS sequence"/>
</dbReference>
<evidence type="ECO:0000313" key="8">
    <source>
        <dbReference type="Proteomes" id="UP001260072"/>
    </source>
</evidence>
<gene>
    <name evidence="7" type="ORF">RH861_03500</name>
</gene>
<evidence type="ECO:0000256" key="5">
    <source>
        <dbReference type="ARBA" id="ARBA00023136"/>
    </source>
</evidence>
<feature type="transmembrane region" description="Helical" evidence="6">
    <location>
        <begin position="38"/>
        <end position="62"/>
    </location>
</feature>
<keyword evidence="5 6" id="KW-0472">Membrane</keyword>
<sequence>MDLSVLVAGLGLGFSLIVAIGAQNVFVLRQGIRREHVFVVAAICAISDAVLIAAGVGGMGAALQAMPWLVGVARWAGAAFLVGYAVLAARRAIRGTEAGLVAEDGAGGLDTGADASYSTTGAGADASSPTSGAGAGASSSTTGVIARPTALLPVVLTCLALTWLNPHVYLDTVVLLGSVGATYGDLRWTFAVGAMLASVVWFFSLAYGARLLGRVLASPRAWRILDGVIAIVMLAIAVSLVLPT</sequence>
<evidence type="ECO:0000256" key="6">
    <source>
        <dbReference type="SAM" id="Phobius"/>
    </source>
</evidence>
<evidence type="ECO:0000256" key="1">
    <source>
        <dbReference type="ARBA" id="ARBA00004651"/>
    </source>
</evidence>
<dbReference type="Pfam" id="PF01810">
    <property type="entry name" value="LysE"/>
    <property type="match status" value="1"/>
</dbReference>
<comment type="subcellular location">
    <subcellularLocation>
        <location evidence="1">Cell membrane</location>
        <topology evidence="1">Multi-pass membrane protein</topology>
    </subcellularLocation>
</comment>
<name>A0ABU1FH92_9MICO</name>
<dbReference type="PANTHER" id="PTHR30086">
    <property type="entry name" value="ARGININE EXPORTER PROTEIN ARGO"/>
    <property type="match status" value="1"/>
</dbReference>
<evidence type="ECO:0000256" key="4">
    <source>
        <dbReference type="ARBA" id="ARBA00022989"/>
    </source>
</evidence>
<dbReference type="RefSeq" id="WP_310519769.1">
    <property type="nucleotide sequence ID" value="NZ_BAABBS010000004.1"/>
</dbReference>
<proteinExistence type="predicted"/>
<feature type="transmembrane region" description="Helical" evidence="6">
    <location>
        <begin position="150"/>
        <end position="168"/>
    </location>
</feature>
<keyword evidence="2" id="KW-1003">Cell membrane</keyword>
<dbReference type="PANTHER" id="PTHR30086:SF20">
    <property type="entry name" value="ARGININE EXPORTER PROTEIN ARGO-RELATED"/>
    <property type="match status" value="1"/>
</dbReference>
<feature type="transmembrane region" description="Helical" evidence="6">
    <location>
        <begin position="6"/>
        <end position="26"/>
    </location>
</feature>
<feature type="transmembrane region" description="Helical" evidence="6">
    <location>
        <begin position="188"/>
        <end position="209"/>
    </location>
</feature>